<dbReference type="SMART" id="SM00903">
    <property type="entry name" value="Flavin_Reduct"/>
    <property type="match status" value="1"/>
</dbReference>
<dbReference type="PANTHER" id="PTHR33798:SF5">
    <property type="entry name" value="FLAVIN REDUCTASE LIKE DOMAIN-CONTAINING PROTEIN"/>
    <property type="match status" value="1"/>
</dbReference>
<evidence type="ECO:0000313" key="6">
    <source>
        <dbReference type="EMBL" id="QJD94692.1"/>
    </source>
</evidence>
<proteinExistence type="inferred from homology"/>
<dbReference type="RefSeq" id="WP_169605709.1">
    <property type="nucleotide sequence ID" value="NZ_CP051682.1"/>
</dbReference>
<evidence type="ECO:0000256" key="1">
    <source>
        <dbReference type="ARBA" id="ARBA00001917"/>
    </source>
</evidence>
<gene>
    <name evidence="6" type="ORF">HH214_01795</name>
</gene>
<dbReference type="PANTHER" id="PTHR33798">
    <property type="entry name" value="FLAVOPROTEIN OXYGENASE"/>
    <property type="match status" value="1"/>
</dbReference>
<comment type="similarity">
    <text evidence="4">Belongs to the flavoredoxin family.</text>
</comment>
<dbReference type="GO" id="GO:0016646">
    <property type="term" value="F:oxidoreductase activity, acting on the CH-NH group of donors, NAD or NADP as acceptor"/>
    <property type="evidence" value="ECO:0007669"/>
    <property type="project" value="UniProtKB-ARBA"/>
</dbReference>
<dbReference type="SUPFAM" id="SSF50475">
    <property type="entry name" value="FMN-binding split barrel"/>
    <property type="match status" value="1"/>
</dbReference>
<protein>
    <submittedName>
        <fullName evidence="6">Flavin reductase family protein</fullName>
    </submittedName>
</protein>
<dbReference type="GO" id="GO:0010181">
    <property type="term" value="F:FMN binding"/>
    <property type="evidence" value="ECO:0007669"/>
    <property type="project" value="InterPro"/>
</dbReference>
<dbReference type="InterPro" id="IPR002563">
    <property type="entry name" value="Flavin_Rdtase-like_dom"/>
</dbReference>
<dbReference type="Pfam" id="PF01613">
    <property type="entry name" value="Flavin_Reduct"/>
    <property type="match status" value="1"/>
</dbReference>
<keyword evidence="3" id="KW-0288">FMN</keyword>
<evidence type="ECO:0000259" key="5">
    <source>
        <dbReference type="SMART" id="SM00903"/>
    </source>
</evidence>
<accession>A0A7L5DUF4</accession>
<dbReference type="EMBL" id="CP051682">
    <property type="protein sequence ID" value="QJD94692.1"/>
    <property type="molecule type" value="Genomic_DNA"/>
</dbReference>
<feature type="domain" description="Flavin reductase like" evidence="5">
    <location>
        <begin position="22"/>
        <end position="177"/>
    </location>
</feature>
<evidence type="ECO:0000256" key="2">
    <source>
        <dbReference type="ARBA" id="ARBA00022630"/>
    </source>
</evidence>
<name>A0A7L5DUF4_9SPHI</name>
<reference evidence="6 7" key="1">
    <citation type="submission" date="2020-04" db="EMBL/GenBank/DDBJ databases">
        <title>Genome sequencing of novel species.</title>
        <authorList>
            <person name="Heo J."/>
            <person name="Kim S.-J."/>
            <person name="Kim J.-S."/>
            <person name="Hong S.-B."/>
            <person name="Kwon S.-W."/>
        </authorList>
    </citation>
    <scope>NUCLEOTIDE SEQUENCE [LARGE SCALE GENOMIC DNA]</scope>
    <source>
        <strain evidence="6 7">F39-2</strain>
    </source>
</reference>
<keyword evidence="2" id="KW-0285">Flavoprotein</keyword>
<dbReference type="Proteomes" id="UP000503278">
    <property type="component" value="Chromosome"/>
</dbReference>
<dbReference type="Gene3D" id="2.30.110.10">
    <property type="entry name" value="Electron Transport, Fmn-binding Protein, Chain A"/>
    <property type="match status" value="1"/>
</dbReference>
<evidence type="ECO:0000256" key="3">
    <source>
        <dbReference type="ARBA" id="ARBA00022643"/>
    </source>
</evidence>
<organism evidence="6 7">
    <name type="scientific">Mucilaginibacter robiniae</name>
    <dbReference type="NCBI Taxonomy" id="2728022"/>
    <lineage>
        <taxon>Bacteria</taxon>
        <taxon>Pseudomonadati</taxon>
        <taxon>Bacteroidota</taxon>
        <taxon>Sphingobacteriia</taxon>
        <taxon>Sphingobacteriales</taxon>
        <taxon>Sphingobacteriaceae</taxon>
        <taxon>Mucilaginibacter</taxon>
    </lineage>
</organism>
<dbReference type="InterPro" id="IPR012349">
    <property type="entry name" value="Split_barrel_FMN-bd"/>
</dbReference>
<dbReference type="KEGG" id="mrob:HH214_01795"/>
<dbReference type="AlphaFoldDB" id="A0A7L5DUF4"/>
<evidence type="ECO:0000256" key="4">
    <source>
        <dbReference type="ARBA" id="ARBA00038054"/>
    </source>
</evidence>
<evidence type="ECO:0000313" key="7">
    <source>
        <dbReference type="Proteomes" id="UP000503278"/>
    </source>
</evidence>
<sequence length="290" mass="31847">MLSIKTTDIEPTKLYGYLNHAVAPRPICFVSTINAQGQVNLSPYSFFNMVSTNPPVCVFSPSNTSNNEPKHALQNVQEVPECVINLVSYPMVQQMNVASAQFDKGVNEFVKAGFTELPSDMVKPPRVAEAPVQLECVVTQIIPLGNQPNSGNLVVAEIKVTHIQDNVLDAHGRMDQTKLDLVGRLGADWYCRTTPECLFKVRRPIKSIGIDDLPAFIRNSDVLSGNDLGMLANIEQLPSKEEVEAFASQASIAPLLQQNDTAIFQQAKQWLNESKVDEARLLLLSSGANL</sequence>
<comment type="cofactor">
    <cofactor evidence="1">
        <name>FMN</name>
        <dbReference type="ChEBI" id="CHEBI:58210"/>
    </cofactor>
</comment>
<keyword evidence="7" id="KW-1185">Reference proteome</keyword>